<sequence length="70" mass="8306">MHKLFDLDHPFFRPLWRRLIIIAVCLGWGVFEFVMGNPFWGTLFAGLGLYCIWGFLFDHRPRTESDSKTE</sequence>
<keyword evidence="1" id="KW-0812">Transmembrane</keyword>
<evidence type="ECO:0000313" key="2">
    <source>
        <dbReference type="EMBL" id="MCT8990143.1"/>
    </source>
</evidence>
<reference evidence="2" key="1">
    <citation type="submission" date="2022-08" db="EMBL/GenBank/DDBJ databases">
        <title>Chelativorans sichuanense sp. nov., a paraffin oil-degrading bacterium isolated from a mixture of oil-based drill cuttings and paddy soil.</title>
        <authorList>
            <person name="Yu J."/>
            <person name="Liu H."/>
            <person name="Chen Q."/>
        </authorList>
    </citation>
    <scope>NUCLEOTIDE SEQUENCE</scope>
    <source>
        <strain evidence="2">SCAU 2101</strain>
    </source>
</reference>
<dbReference type="Proteomes" id="UP001149009">
    <property type="component" value="Unassembled WGS sequence"/>
</dbReference>
<gene>
    <name evidence="2" type="ORF">NYR54_07525</name>
</gene>
<feature type="transmembrane region" description="Helical" evidence="1">
    <location>
        <begin position="39"/>
        <end position="57"/>
    </location>
</feature>
<dbReference type="RefSeq" id="WP_261515002.1">
    <property type="nucleotide sequence ID" value="NZ_JAODNV010000008.1"/>
</dbReference>
<dbReference type="AlphaFoldDB" id="A0A9X3B662"/>
<proteinExistence type="predicted"/>
<keyword evidence="3" id="KW-1185">Reference proteome</keyword>
<organism evidence="2 3">
    <name type="scientific">Chelativorans petroleitrophicus</name>
    <dbReference type="NCBI Taxonomy" id="2975484"/>
    <lineage>
        <taxon>Bacteria</taxon>
        <taxon>Pseudomonadati</taxon>
        <taxon>Pseudomonadota</taxon>
        <taxon>Alphaproteobacteria</taxon>
        <taxon>Hyphomicrobiales</taxon>
        <taxon>Phyllobacteriaceae</taxon>
        <taxon>Chelativorans</taxon>
    </lineage>
</organism>
<keyword evidence="1" id="KW-1133">Transmembrane helix</keyword>
<name>A0A9X3B662_9HYPH</name>
<protein>
    <submittedName>
        <fullName evidence="2">DUF3329 domain-containing protein</fullName>
    </submittedName>
</protein>
<keyword evidence="1" id="KW-0472">Membrane</keyword>
<accession>A0A9X3B662</accession>
<evidence type="ECO:0000313" key="3">
    <source>
        <dbReference type="Proteomes" id="UP001149009"/>
    </source>
</evidence>
<feature type="transmembrane region" description="Helical" evidence="1">
    <location>
        <begin position="15"/>
        <end position="33"/>
    </location>
</feature>
<evidence type="ECO:0000256" key="1">
    <source>
        <dbReference type="SAM" id="Phobius"/>
    </source>
</evidence>
<comment type="caution">
    <text evidence="2">The sequence shown here is derived from an EMBL/GenBank/DDBJ whole genome shotgun (WGS) entry which is preliminary data.</text>
</comment>
<dbReference type="EMBL" id="JAODNV010000008">
    <property type="protein sequence ID" value="MCT8990143.1"/>
    <property type="molecule type" value="Genomic_DNA"/>
</dbReference>